<name>A0ABW9FUV7_9NOCA</name>
<dbReference type="RefSeq" id="WP_348604789.1">
    <property type="nucleotide sequence ID" value="NZ_CP157276.1"/>
</dbReference>
<protein>
    <recommendedName>
        <fullName evidence="3">DUF2262 domain-containing protein</fullName>
    </recommendedName>
</protein>
<evidence type="ECO:0000313" key="1">
    <source>
        <dbReference type="EMBL" id="MFM1728393.1"/>
    </source>
</evidence>
<sequence>MNDLPTEIEVRGTVLDRIALAEELVCWSTALPGDEPRTVSIVVEPAGRPTDAAVAAAAEAIAGFDGLAAAASRYLVAELTDPAWALDAADRARLDEPEAPFGMPEAVIWADGSWMIRFAECGLAMGEEFGIGVRFDGSAPVGIEDLSGATEIETETD</sequence>
<evidence type="ECO:0008006" key="3">
    <source>
        <dbReference type="Google" id="ProtNLM"/>
    </source>
</evidence>
<keyword evidence="2" id="KW-1185">Reference proteome</keyword>
<dbReference type="EMBL" id="JBDLNU010000002">
    <property type="protein sequence ID" value="MFM1728393.1"/>
    <property type="molecule type" value="Genomic_DNA"/>
</dbReference>
<accession>A0ABW9FUV7</accession>
<organism evidence="1 2">
    <name type="scientific">Prescottella soli</name>
    <dbReference type="NCBI Taxonomy" id="1543852"/>
    <lineage>
        <taxon>Bacteria</taxon>
        <taxon>Bacillati</taxon>
        <taxon>Actinomycetota</taxon>
        <taxon>Actinomycetes</taxon>
        <taxon>Mycobacteriales</taxon>
        <taxon>Nocardiaceae</taxon>
        <taxon>Prescottella</taxon>
    </lineage>
</organism>
<reference evidence="1 2" key="1">
    <citation type="submission" date="2023-11" db="EMBL/GenBank/DDBJ databases">
        <authorList>
            <person name="Val-Calvo J."/>
            <person name="Scortti M."/>
            <person name="Vazquez-Boland J."/>
        </authorList>
    </citation>
    <scope>NUCLEOTIDE SEQUENCE [LARGE SCALE GENOMIC DNA]</scope>
    <source>
        <strain evidence="1 2">DSM 46662</strain>
    </source>
</reference>
<comment type="caution">
    <text evidence="1">The sequence shown here is derived from an EMBL/GenBank/DDBJ whole genome shotgun (WGS) entry which is preliminary data.</text>
</comment>
<dbReference type="Proteomes" id="UP001629744">
    <property type="component" value="Unassembled WGS sequence"/>
</dbReference>
<gene>
    <name evidence="1" type="ORF">ABEU19_001878</name>
</gene>
<evidence type="ECO:0000313" key="2">
    <source>
        <dbReference type="Proteomes" id="UP001629744"/>
    </source>
</evidence>
<proteinExistence type="predicted"/>